<organism evidence="2 3">
    <name type="scientific">Leptomonas seymouri</name>
    <dbReference type="NCBI Taxonomy" id="5684"/>
    <lineage>
        <taxon>Eukaryota</taxon>
        <taxon>Discoba</taxon>
        <taxon>Euglenozoa</taxon>
        <taxon>Kinetoplastea</taxon>
        <taxon>Metakinetoplastina</taxon>
        <taxon>Trypanosomatida</taxon>
        <taxon>Trypanosomatidae</taxon>
        <taxon>Leishmaniinae</taxon>
        <taxon>Leptomonas</taxon>
    </lineage>
</organism>
<feature type="region of interest" description="Disordered" evidence="1">
    <location>
        <begin position="327"/>
        <end position="352"/>
    </location>
</feature>
<name>A0A0N0P325_LEPSE</name>
<protein>
    <submittedName>
        <fullName evidence="2">Uncharacterized protein</fullName>
    </submittedName>
</protein>
<proteinExistence type="predicted"/>
<dbReference type="VEuPathDB" id="TriTrypDB:Lsey_0425_0040"/>
<keyword evidence="3" id="KW-1185">Reference proteome</keyword>
<accession>A0A0N0P325</accession>
<dbReference type="AlphaFoldDB" id="A0A0N0P325"/>
<dbReference type="Proteomes" id="UP000038009">
    <property type="component" value="Unassembled WGS sequence"/>
</dbReference>
<sequence length="352" mass="39033">MYSFKPIKEQKTIDKMSNPMHKGHAVELLRQLKNTTVPKSVDSGEAITYIALKDAIIDNVISIISVPEHSDAEKPLTPLCVDHQKLANVVLERTFDAHTQLLQQRLKEAEREAAMWRKVTLFGGHRMTQNAITDVAALLPAATEQHQCQSTQTYPDDVLSNAYFAADRVISSSPCTTVEQWFSVQAENLMVLLGKKAKLLCEASFSQVSRNMSVFENTEPQLVSYTGSDTGNYSRSLPESAIVAPCSPLEKKRNKKAPGLIASVRSSATKSPMTRHIAASTSFHKEADRANFAEQDCASPNFDMYSLKRGSTSQPLYIVRTLQLKRRNSAASSSTTRTRNYKGSPAFHLPQL</sequence>
<comment type="caution">
    <text evidence="2">The sequence shown here is derived from an EMBL/GenBank/DDBJ whole genome shotgun (WGS) entry which is preliminary data.</text>
</comment>
<evidence type="ECO:0000256" key="1">
    <source>
        <dbReference type="SAM" id="MobiDB-lite"/>
    </source>
</evidence>
<feature type="compositionally biased region" description="Low complexity" evidence="1">
    <location>
        <begin position="329"/>
        <end position="338"/>
    </location>
</feature>
<reference evidence="2 3" key="1">
    <citation type="journal article" date="2015" name="PLoS Pathog.">
        <title>Leptomonas seymouri: Adaptations to the Dixenous Life Cycle Analyzed by Genome Sequencing, Transcriptome Profiling and Co-infection with Leishmania donovani.</title>
        <authorList>
            <person name="Kraeva N."/>
            <person name="Butenko A."/>
            <person name="Hlavacova J."/>
            <person name="Kostygov A."/>
            <person name="Myskova J."/>
            <person name="Grybchuk D."/>
            <person name="Lestinova T."/>
            <person name="Votypka J."/>
            <person name="Volf P."/>
            <person name="Opperdoes F."/>
            <person name="Flegontov P."/>
            <person name="Lukes J."/>
            <person name="Yurchenko V."/>
        </authorList>
    </citation>
    <scope>NUCLEOTIDE SEQUENCE [LARGE SCALE GENOMIC DNA]</scope>
    <source>
        <strain evidence="2 3">ATCC 30220</strain>
    </source>
</reference>
<dbReference type="EMBL" id="LJSK01000425">
    <property type="protein sequence ID" value="KPI83167.1"/>
    <property type="molecule type" value="Genomic_DNA"/>
</dbReference>
<evidence type="ECO:0000313" key="2">
    <source>
        <dbReference type="EMBL" id="KPI83167.1"/>
    </source>
</evidence>
<gene>
    <name evidence="2" type="ORF">ABL78_7811</name>
</gene>
<dbReference type="OMA" id="VDHQKLA"/>
<dbReference type="OrthoDB" id="261740at2759"/>
<evidence type="ECO:0000313" key="3">
    <source>
        <dbReference type="Proteomes" id="UP000038009"/>
    </source>
</evidence>